<protein>
    <submittedName>
        <fullName evidence="5">Uncharacterized protein</fullName>
    </submittedName>
</protein>
<name>A0A4U1ENB5_MONMO</name>
<dbReference type="Proteomes" id="UP000308365">
    <property type="component" value="Unassembled WGS sequence"/>
</dbReference>
<evidence type="ECO:0000256" key="3">
    <source>
        <dbReference type="ARBA" id="ARBA00023054"/>
    </source>
</evidence>
<keyword evidence="2" id="KW-0677">Repeat</keyword>
<evidence type="ECO:0000256" key="4">
    <source>
        <dbReference type="SAM" id="MobiDB-lite"/>
    </source>
</evidence>
<feature type="non-terminal residue" evidence="5">
    <location>
        <position position="1"/>
    </location>
</feature>
<dbReference type="GO" id="GO:0007051">
    <property type="term" value="P:spindle organization"/>
    <property type="evidence" value="ECO:0007669"/>
    <property type="project" value="TreeGrafter"/>
</dbReference>
<dbReference type="AlphaFoldDB" id="A0A4U1ENB5"/>
<evidence type="ECO:0000256" key="2">
    <source>
        <dbReference type="ARBA" id="ARBA00022737"/>
    </source>
</evidence>
<proteinExistence type="predicted"/>
<sequence length="430" mass="47547">AQQRAGAHHLISVMIYSWNLPRKDDSPRKFFGELNRSQISRSLTKLLAYLLPGGSVPPLLLDFRLNPAVKSESDSRLFVVRMRPGIGCAGARLGRGLVLDDRPVREGRAVSVPAAFYFDEESMASKQSFPAVFSVERPRHSRAKCTARSTKKCSVMDADDEAVLNLIAKCKRDLSKPPGSASSSWKEAPKNRSPCRVLRQYSTSVGTPGGRAPEKKRSVRACEGRLCRAGAAGQRVGERPPLPPRQHFAPPSASTDLEDAVPSLESNSLTQKVLHPLPTTKKVQEVKDARREVPGAFRPVVSELPEGGSEPQEWFRGLERGALAHGGARWSVRAEASPWCVPTCTRLRRLPVKKAALEVRLLAALLNLMGRYWSGCRPLHSDEVFLTQARHDCSTVVNEEIRYLTLEKKSLHSHLAELQQQYGVIMSEVV</sequence>
<dbReference type="PANTHER" id="PTHR23311">
    <property type="entry name" value="HEAT SHOCK REGULATED 2"/>
    <property type="match status" value="1"/>
</dbReference>
<dbReference type="GO" id="GO:1904779">
    <property type="term" value="P:regulation of protein localization to centrosome"/>
    <property type="evidence" value="ECO:0007669"/>
    <property type="project" value="TreeGrafter"/>
</dbReference>
<keyword evidence="3" id="KW-0175">Coiled coil</keyword>
<feature type="region of interest" description="Disordered" evidence="4">
    <location>
        <begin position="173"/>
        <end position="193"/>
    </location>
</feature>
<keyword evidence="1" id="KW-0433">Leucine-rich repeat</keyword>
<dbReference type="GO" id="GO:0007099">
    <property type="term" value="P:centriole replication"/>
    <property type="evidence" value="ECO:0007669"/>
    <property type="project" value="TreeGrafter"/>
</dbReference>
<feature type="region of interest" description="Disordered" evidence="4">
    <location>
        <begin position="232"/>
        <end position="258"/>
    </location>
</feature>
<reference evidence="6" key="1">
    <citation type="journal article" date="2019" name="IScience">
        <title>Narwhal Genome Reveals Long-Term Low Genetic Diversity despite Current Large Abundance Size.</title>
        <authorList>
            <person name="Westbury M.V."/>
            <person name="Petersen B."/>
            <person name="Garde E."/>
            <person name="Heide-Jorgensen M.P."/>
            <person name="Lorenzen E.D."/>
        </authorList>
    </citation>
    <scope>NUCLEOTIDE SEQUENCE [LARGE SCALE GENOMIC DNA]</scope>
</reference>
<evidence type="ECO:0000313" key="5">
    <source>
        <dbReference type="EMBL" id="TKC37852.1"/>
    </source>
</evidence>
<comment type="caution">
    <text evidence="5">The sequence shown here is derived from an EMBL/GenBank/DDBJ whole genome shotgun (WGS) entry which is preliminary data.</text>
</comment>
<dbReference type="PANTHER" id="PTHR23311:SF7">
    <property type="entry name" value="CENTROSOMAL PROTEIN OF 72 KDA"/>
    <property type="match status" value="1"/>
</dbReference>
<accession>A0A4U1ENB5</accession>
<dbReference type="InterPro" id="IPR055320">
    <property type="entry name" value="CEP72-like"/>
</dbReference>
<evidence type="ECO:0000256" key="1">
    <source>
        <dbReference type="ARBA" id="ARBA00022614"/>
    </source>
</evidence>
<dbReference type="EMBL" id="RWIC01001076">
    <property type="protein sequence ID" value="TKC37852.1"/>
    <property type="molecule type" value="Genomic_DNA"/>
</dbReference>
<dbReference type="GO" id="GO:0034451">
    <property type="term" value="C:centriolar satellite"/>
    <property type="evidence" value="ECO:0007669"/>
    <property type="project" value="TreeGrafter"/>
</dbReference>
<gene>
    <name evidence="5" type="ORF">EI555_020622</name>
</gene>
<organism evidence="5 6">
    <name type="scientific">Monodon monoceros</name>
    <name type="common">Narwhal</name>
    <name type="synonym">Ceratodon monodon</name>
    <dbReference type="NCBI Taxonomy" id="40151"/>
    <lineage>
        <taxon>Eukaryota</taxon>
        <taxon>Metazoa</taxon>
        <taxon>Chordata</taxon>
        <taxon>Craniata</taxon>
        <taxon>Vertebrata</taxon>
        <taxon>Euteleostomi</taxon>
        <taxon>Mammalia</taxon>
        <taxon>Eutheria</taxon>
        <taxon>Laurasiatheria</taxon>
        <taxon>Artiodactyla</taxon>
        <taxon>Whippomorpha</taxon>
        <taxon>Cetacea</taxon>
        <taxon>Odontoceti</taxon>
        <taxon>Monodontidae</taxon>
        <taxon>Monodon</taxon>
    </lineage>
</organism>
<evidence type="ECO:0000313" key="6">
    <source>
        <dbReference type="Proteomes" id="UP000308365"/>
    </source>
</evidence>